<name>A0A7R8HBW8_LEPSM</name>
<feature type="domain" description="Rad21/Rec8-like protein N-terminal" evidence="4">
    <location>
        <begin position="55"/>
        <end position="97"/>
    </location>
</feature>
<accession>A0A7R8HBW8</accession>
<evidence type="ECO:0000313" key="6">
    <source>
        <dbReference type="Proteomes" id="UP000675881"/>
    </source>
</evidence>
<dbReference type="PANTHER" id="PTHR12585:SF69">
    <property type="entry name" value="FI11703P"/>
    <property type="match status" value="1"/>
</dbReference>
<keyword evidence="6" id="KW-1185">Reference proteome</keyword>
<evidence type="ECO:0000256" key="3">
    <source>
        <dbReference type="SAM" id="MobiDB-lite"/>
    </source>
</evidence>
<dbReference type="InterPro" id="IPR006910">
    <property type="entry name" value="Rad21_Rec8_N"/>
</dbReference>
<evidence type="ECO:0000256" key="1">
    <source>
        <dbReference type="ARBA" id="ARBA00004123"/>
    </source>
</evidence>
<evidence type="ECO:0000259" key="4">
    <source>
        <dbReference type="Pfam" id="PF04825"/>
    </source>
</evidence>
<dbReference type="GO" id="GO:0003682">
    <property type="term" value="F:chromatin binding"/>
    <property type="evidence" value="ECO:0007669"/>
    <property type="project" value="TreeGrafter"/>
</dbReference>
<feature type="compositionally biased region" description="Acidic residues" evidence="3">
    <location>
        <begin position="207"/>
        <end position="221"/>
    </location>
</feature>
<dbReference type="InterPro" id="IPR039781">
    <property type="entry name" value="Rad21/Rec8-like"/>
</dbReference>
<evidence type="ECO:0000256" key="2">
    <source>
        <dbReference type="ARBA" id="ARBA00023242"/>
    </source>
</evidence>
<dbReference type="PANTHER" id="PTHR12585">
    <property type="entry name" value="SCC1 / RAD21 FAMILY MEMBER"/>
    <property type="match status" value="1"/>
</dbReference>
<dbReference type="AlphaFoldDB" id="A0A7R8HBW8"/>
<dbReference type="GO" id="GO:0007062">
    <property type="term" value="P:sister chromatid cohesion"/>
    <property type="evidence" value="ECO:0007669"/>
    <property type="project" value="InterPro"/>
</dbReference>
<comment type="subcellular location">
    <subcellularLocation>
        <location evidence="1">Nucleus</location>
    </subcellularLocation>
</comment>
<organism evidence="5 6">
    <name type="scientific">Lepeophtheirus salmonis</name>
    <name type="common">Salmon louse</name>
    <name type="synonym">Caligus salmonis</name>
    <dbReference type="NCBI Taxonomy" id="72036"/>
    <lineage>
        <taxon>Eukaryota</taxon>
        <taxon>Metazoa</taxon>
        <taxon>Ecdysozoa</taxon>
        <taxon>Arthropoda</taxon>
        <taxon>Crustacea</taxon>
        <taxon>Multicrustacea</taxon>
        <taxon>Hexanauplia</taxon>
        <taxon>Copepoda</taxon>
        <taxon>Siphonostomatoida</taxon>
        <taxon>Caligidae</taxon>
        <taxon>Lepeophtheirus</taxon>
    </lineage>
</organism>
<proteinExistence type="predicted"/>
<feature type="compositionally biased region" description="Basic and acidic residues" evidence="3">
    <location>
        <begin position="479"/>
        <end position="488"/>
    </location>
</feature>
<dbReference type="GO" id="GO:0008278">
    <property type="term" value="C:cohesin complex"/>
    <property type="evidence" value="ECO:0007669"/>
    <property type="project" value="InterPro"/>
</dbReference>
<keyword evidence="2" id="KW-0539">Nucleus</keyword>
<gene>
    <name evidence="5" type="ORF">LSAA_13161</name>
</gene>
<feature type="compositionally biased region" description="Basic and acidic residues" evidence="3">
    <location>
        <begin position="404"/>
        <end position="416"/>
    </location>
</feature>
<dbReference type="GO" id="GO:0005634">
    <property type="term" value="C:nucleus"/>
    <property type="evidence" value="ECO:0007669"/>
    <property type="project" value="UniProtKB-SubCell"/>
</dbReference>
<protein>
    <submittedName>
        <fullName evidence="5">SCC1</fullName>
    </submittedName>
</protein>
<dbReference type="Proteomes" id="UP000675881">
    <property type="component" value="Chromosome 7"/>
</dbReference>
<feature type="compositionally biased region" description="Pro residues" evidence="3">
    <location>
        <begin position="522"/>
        <end position="532"/>
    </location>
</feature>
<dbReference type="GO" id="GO:1990414">
    <property type="term" value="P:replication-born double-strand break repair via sister chromatid exchange"/>
    <property type="evidence" value="ECO:0007669"/>
    <property type="project" value="TreeGrafter"/>
</dbReference>
<dbReference type="OrthoDB" id="10071381at2759"/>
<feature type="region of interest" description="Disordered" evidence="3">
    <location>
        <begin position="360"/>
        <end position="532"/>
    </location>
</feature>
<sequence>MSRESMFIFGVKEENVLSDVLRTFCVSEEGDQICGGNPAAQGENGFCEPPDIYSLGVVRIYSRKAKYLLADCNEAFVKIKMAFRPGVVDLPETNREAAVNAITLPEVFHNFDTTVPDSQENVLDTAEFTHHQTRAEEITMREDYGSLNLDSGGGGSDAAFMSDLIMPPLDEDPCKPTSSLFDEEEEHPPKNDIIFNEDSDVQRGGLYDDDDDDDDEEEDDPSNLRDLPPDHPPSPLMSSREPTPTPSIEPEKSHSAIASPPPVDQSSVEERAPTPIQPIQEPVKEVSLPAVDQTTLIRDEEESFALAPVDASAIRGTVRTKRKRKLIVDEVKAIAGEEMKAQLSDTADINRLTVRPTDNEEFGLLGDSENIMLENVHGAAPPPRPESPYEPVQAPRRAPRKRKTVNEDSPSKRAQREEDEAAAQAQAEAYRREQQAMMNNSDMYDTSHLLQKQREEEEAAAVAAAGEQLPEDSSNQDLIQEKEKESNPENKGLTPPEEQNLSTDVPSGPVPPIQSTSSNPETQPPENPFLTT</sequence>
<evidence type="ECO:0000313" key="5">
    <source>
        <dbReference type="EMBL" id="CAF2996681.1"/>
    </source>
</evidence>
<feature type="region of interest" description="Disordered" evidence="3">
    <location>
        <begin position="158"/>
        <end position="288"/>
    </location>
</feature>
<feature type="compositionally biased region" description="Polar residues" evidence="3">
    <location>
        <begin position="437"/>
        <end position="450"/>
    </location>
</feature>
<reference evidence="5" key="1">
    <citation type="submission" date="2021-02" db="EMBL/GenBank/DDBJ databases">
        <authorList>
            <person name="Bekaert M."/>
        </authorList>
    </citation>
    <scope>NUCLEOTIDE SEQUENCE</scope>
    <source>
        <strain evidence="5">IoA-00</strain>
    </source>
</reference>
<dbReference type="EMBL" id="HG994586">
    <property type="protein sequence ID" value="CAF2996681.1"/>
    <property type="molecule type" value="Genomic_DNA"/>
</dbReference>
<dbReference type="Pfam" id="PF04825">
    <property type="entry name" value="Rad21_Rec8_N"/>
    <property type="match status" value="1"/>
</dbReference>